<keyword evidence="2" id="KW-1185">Reference proteome</keyword>
<reference evidence="1 2" key="1">
    <citation type="submission" date="2016-08" db="EMBL/GenBank/DDBJ databases">
        <title>A Parts List for Fungal Cellulosomes Revealed by Comparative Genomics.</title>
        <authorList>
            <consortium name="DOE Joint Genome Institute"/>
            <person name="Haitjema C.H."/>
            <person name="Gilmore S.P."/>
            <person name="Henske J.K."/>
            <person name="Solomon K.V."/>
            <person name="De Groot R."/>
            <person name="Kuo A."/>
            <person name="Mondo S.J."/>
            <person name="Salamov A.A."/>
            <person name="Labutti K."/>
            <person name="Zhao Z."/>
            <person name="Chiniquy J."/>
            <person name="Barry K."/>
            <person name="Brewer H.M."/>
            <person name="Purvine S.O."/>
            <person name="Wright A.T."/>
            <person name="Boxma B."/>
            <person name="Van Alen T."/>
            <person name="Hackstein J.H."/>
            <person name="Baker S.E."/>
            <person name="Grigoriev I.V."/>
            <person name="O'Malley M.A."/>
        </authorList>
    </citation>
    <scope>NUCLEOTIDE SEQUENCE [LARGE SCALE GENOMIC DNA]</scope>
    <source>
        <strain evidence="1 2">S4</strain>
    </source>
</reference>
<evidence type="ECO:0000313" key="1">
    <source>
        <dbReference type="EMBL" id="ORX64848.1"/>
    </source>
</evidence>
<dbReference type="EMBL" id="MCFG01000494">
    <property type="protein sequence ID" value="ORX64848.1"/>
    <property type="molecule type" value="Genomic_DNA"/>
</dbReference>
<proteinExistence type="predicted"/>
<reference evidence="1 2" key="2">
    <citation type="submission" date="2016-08" db="EMBL/GenBank/DDBJ databases">
        <title>Pervasive Adenine N6-methylation of Active Genes in Fungi.</title>
        <authorList>
            <consortium name="DOE Joint Genome Institute"/>
            <person name="Mondo S.J."/>
            <person name="Dannebaum R.O."/>
            <person name="Kuo R.C."/>
            <person name="Labutti K."/>
            <person name="Haridas S."/>
            <person name="Kuo A."/>
            <person name="Salamov A."/>
            <person name="Ahrendt S.R."/>
            <person name="Lipzen A."/>
            <person name="Sullivan W."/>
            <person name="Andreopoulos W.B."/>
            <person name="Clum A."/>
            <person name="Lindquist E."/>
            <person name="Daum C."/>
            <person name="Ramamoorthy G.K."/>
            <person name="Gryganskyi A."/>
            <person name="Culley D."/>
            <person name="Magnuson J.K."/>
            <person name="James T.Y."/>
            <person name="O'Malley M.A."/>
            <person name="Stajich J.E."/>
            <person name="Spatafora J.W."/>
            <person name="Visel A."/>
            <person name="Grigoriev I.V."/>
        </authorList>
    </citation>
    <scope>NUCLEOTIDE SEQUENCE [LARGE SCALE GENOMIC DNA]</scope>
    <source>
        <strain evidence="1 2">S4</strain>
    </source>
</reference>
<sequence length="271" mass="32242">MNFDDIIKFENKNFNEENNIKKHVKSNSENNYNNNNNLTSSEIENLYDCINKYKNIIVKTCVTEKLLFFLDSIKIKNDVNIANNRYYNLNFTNNYILAPIYNNKVNLKNQCITMTHTHINKFVQDSFYYRINGKETPDVMNFLNNIKIIDKCIELAVLKYLNFECSNKKLLYMFKNSNNKFIYNGIIKDSFLNIRYYRNKDKLKIYTKTGTNDKLNNFLLSDKNFTINVNLFPIIKIFNVTLYEKDESLVCNAKAYFNDMCYIYGDDIKIE</sequence>
<dbReference type="Proteomes" id="UP000193944">
    <property type="component" value="Unassembled WGS sequence"/>
</dbReference>
<accession>A0A1Y1VU52</accession>
<organism evidence="1 2">
    <name type="scientific">Anaeromyces robustus</name>
    <dbReference type="NCBI Taxonomy" id="1754192"/>
    <lineage>
        <taxon>Eukaryota</taxon>
        <taxon>Fungi</taxon>
        <taxon>Fungi incertae sedis</taxon>
        <taxon>Chytridiomycota</taxon>
        <taxon>Chytridiomycota incertae sedis</taxon>
        <taxon>Neocallimastigomycetes</taxon>
        <taxon>Neocallimastigales</taxon>
        <taxon>Neocallimastigaceae</taxon>
        <taxon>Anaeromyces</taxon>
    </lineage>
</organism>
<comment type="caution">
    <text evidence="1">The sequence shown here is derived from an EMBL/GenBank/DDBJ whole genome shotgun (WGS) entry which is preliminary data.</text>
</comment>
<evidence type="ECO:0000313" key="2">
    <source>
        <dbReference type="Proteomes" id="UP000193944"/>
    </source>
</evidence>
<name>A0A1Y1VU52_9FUNG</name>
<gene>
    <name evidence="1" type="ORF">BCR32DRAFT_250906</name>
</gene>
<protein>
    <submittedName>
        <fullName evidence="1">Uncharacterized protein</fullName>
    </submittedName>
</protein>
<dbReference type="AlphaFoldDB" id="A0A1Y1VU52"/>